<proteinExistence type="predicted"/>
<keyword evidence="2" id="KW-1185">Reference proteome</keyword>
<organism evidence="1 2">
    <name type="scientific">Fictibacillus barbaricus</name>
    <dbReference type="NCBI Taxonomy" id="182136"/>
    <lineage>
        <taxon>Bacteria</taxon>
        <taxon>Bacillati</taxon>
        <taxon>Bacillota</taxon>
        <taxon>Bacilli</taxon>
        <taxon>Bacillales</taxon>
        <taxon>Fictibacillaceae</taxon>
        <taxon>Fictibacillus</taxon>
    </lineage>
</organism>
<protein>
    <submittedName>
        <fullName evidence="1">Uncharacterized protein</fullName>
    </submittedName>
</protein>
<evidence type="ECO:0000313" key="1">
    <source>
        <dbReference type="EMBL" id="MDR7071677.1"/>
    </source>
</evidence>
<accession>A0ABU1TWU1</accession>
<reference evidence="1 2" key="1">
    <citation type="submission" date="2023-07" db="EMBL/GenBank/DDBJ databases">
        <title>Sorghum-associated microbial communities from plants grown in Nebraska, USA.</title>
        <authorList>
            <person name="Schachtman D."/>
        </authorList>
    </citation>
    <scope>NUCLEOTIDE SEQUENCE [LARGE SCALE GENOMIC DNA]</scope>
    <source>
        <strain evidence="1 2">BE211</strain>
    </source>
</reference>
<dbReference type="Proteomes" id="UP001258181">
    <property type="component" value="Unassembled WGS sequence"/>
</dbReference>
<sequence>MRIANKRFSFLLLFTRPTLMYYRSKKWNGTMVGTTDLCLAEEKKAE</sequence>
<evidence type="ECO:0000313" key="2">
    <source>
        <dbReference type="Proteomes" id="UP001258181"/>
    </source>
</evidence>
<dbReference type="EMBL" id="JAVDWA010000001">
    <property type="protein sequence ID" value="MDR7071677.1"/>
    <property type="molecule type" value="Genomic_DNA"/>
</dbReference>
<name>A0ABU1TWU1_9BACL</name>
<dbReference type="RefSeq" id="WP_310256353.1">
    <property type="nucleotide sequence ID" value="NZ_JAVDWA010000001.1"/>
</dbReference>
<comment type="caution">
    <text evidence="1">The sequence shown here is derived from an EMBL/GenBank/DDBJ whole genome shotgun (WGS) entry which is preliminary data.</text>
</comment>
<gene>
    <name evidence="1" type="ORF">J2X07_000652</name>
</gene>